<dbReference type="Proteomes" id="UP001251528">
    <property type="component" value="Unassembled WGS sequence"/>
</dbReference>
<feature type="transmembrane region" description="Helical" evidence="1">
    <location>
        <begin position="99"/>
        <end position="120"/>
    </location>
</feature>
<keyword evidence="1" id="KW-1133">Transmembrane helix</keyword>
<feature type="transmembrane region" description="Helical" evidence="1">
    <location>
        <begin position="65"/>
        <end position="87"/>
    </location>
</feature>
<proteinExistence type="predicted"/>
<evidence type="ECO:0000313" key="2">
    <source>
        <dbReference type="EMBL" id="KAK2593410.1"/>
    </source>
</evidence>
<protein>
    <submittedName>
        <fullName evidence="2">Uncharacterized protein</fullName>
    </submittedName>
</protein>
<keyword evidence="3" id="KW-1185">Reference proteome</keyword>
<comment type="caution">
    <text evidence="2">The sequence shown here is derived from an EMBL/GenBank/DDBJ whole genome shotgun (WGS) entry which is preliminary data.</text>
</comment>
<keyword evidence="1" id="KW-0472">Membrane</keyword>
<keyword evidence="1" id="KW-0812">Transmembrane</keyword>
<feature type="transmembrane region" description="Helical" evidence="1">
    <location>
        <begin position="15"/>
        <end position="37"/>
    </location>
</feature>
<accession>A0AAJ0CI91</accession>
<sequence>MADSKLPKSSISKSVLLFLVASYGVTNFILIVLALIANHRGKKYAKKHTDSSGPIGWDPDSYGPYSFVAAAASICCLTAIVMALNIAFRARKLAVDPLYVFRGVFFTLLVMAPVLIMGWLHPSYVYTRSDEILSAAVDSSLSTRGICSELSDNLARYVGLIQSKGNIFNAPDGAEDVVQSFLDTTEGKDIGSILDTINGSRVKMIGMAGTFVARQLHNLRGASTVTLAHFNVVFGAIVAGIAAAMAPPAGIQVGAPGSMGTA</sequence>
<evidence type="ECO:0000256" key="1">
    <source>
        <dbReference type="SAM" id="Phobius"/>
    </source>
</evidence>
<dbReference type="EMBL" id="JASWJB010000213">
    <property type="protein sequence ID" value="KAK2593410.1"/>
    <property type="molecule type" value="Genomic_DNA"/>
</dbReference>
<name>A0AAJ0CI91_9HYPO</name>
<dbReference type="AlphaFoldDB" id="A0AAJ0CI91"/>
<gene>
    <name evidence="2" type="ORF">QQS21_008898</name>
</gene>
<reference evidence="2" key="1">
    <citation type="submission" date="2023-06" db="EMBL/GenBank/DDBJ databases">
        <title>Conoideocrella luteorostrata (Hypocreales: Clavicipitaceae), a potential biocontrol fungus for elongate hemlock scale in United States Christmas tree production areas.</title>
        <authorList>
            <person name="Barrett H."/>
            <person name="Lovett B."/>
            <person name="Macias A.M."/>
            <person name="Stajich J.E."/>
            <person name="Kasson M.T."/>
        </authorList>
    </citation>
    <scope>NUCLEOTIDE SEQUENCE</scope>
    <source>
        <strain evidence="2">ARSEF 14590</strain>
    </source>
</reference>
<evidence type="ECO:0000313" key="3">
    <source>
        <dbReference type="Proteomes" id="UP001251528"/>
    </source>
</evidence>
<organism evidence="2 3">
    <name type="scientific">Conoideocrella luteorostrata</name>
    <dbReference type="NCBI Taxonomy" id="1105319"/>
    <lineage>
        <taxon>Eukaryota</taxon>
        <taxon>Fungi</taxon>
        <taxon>Dikarya</taxon>
        <taxon>Ascomycota</taxon>
        <taxon>Pezizomycotina</taxon>
        <taxon>Sordariomycetes</taxon>
        <taxon>Hypocreomycetidae</taxon>
        <taxon>Hypocreales</taxon>
        <taxon>Clavicipitaceae</taxon>
        <taxon>Conoideocrella</taxon>
    </lineage>
</organism>